<dbReference type="InterPro" id="IPR036873">
    <property type="entry name" value="Rhodanese-like_dom_sf"/>
</dbReference>
<dbReference type="Pfam" id="PF00581">
    <property type="entry name" value="Rhodanese"/>
    <property type="match status" value="1"/>
</dbReference>
<dbReference type="PROSITE" id="PS50206">
    <property type="entry name" value="RHODANESE_3"/>
    <property type="match status" value="1"/>
</dbReference>
<evidence type="ECO:0000259" key="2">
    <source>
        <dbReference type="PROSITE" id="PS50206"/>
    </source>
</evidence>
<feature type="compositionally biased region" description="Polar residues" evidence="1">
    <location>
        <begin position="46"/>
        <end position="70"/>
    </location>
</feature>
<dbReference type="Gene3D" id="3.40.250.10">
    <property type="entry name" value="Rhodanese-like domain"/>
    <property type="match status" value="1"/>
</dbReference>
<dbReference type="CDD" id="cd00158">
    <property type="entry name" value="RHOD"/>
    <property type="match status" value="1"/>
</dbReference>
<comment type="caution">
    <text evidence="3">The sequence shown here is derived from an EMBL/GenBank/DDBJ whole genome shotgun (WGS) entry which is preliminary data.</text>
</comment>
<protein>
    <recommendedName>
        <fullName evidence="2">Rhodanese domain-containing protein</fullName>
    </recommendedName>
</protein>
<organism evidence="3 4">
    <name type="scientific">Isoptericola hypogeus</name>
    <dbReference type="NCBI Taxonomy" id="300179"/>
    <lineage>
        <taxon>Bacteria</taxon>
        <taxon>Bacillati</taxon>
        <taxon>Actinomycetota</taxon>
        <taxon>Actinomycetes</taxon>
        <taxon>Micrococcales</taxon>
        <taxon>Promicromonosporaceae</taxon>
        <taxon>Isoptericola</taxon>
    </lineage>
</organism>
<dbReference type="RefSeq" id="WP_344248605.1">
    <property type="nucleotide sequence ID" value="NZ_BAAAPM010000004.1"/>
</dbReference>
<evidence type="ECO:0000313" key="4">
    <source>
        <dbReference type="Proteomes" id="UP001501138"/>
    </source>
</evidence>
<dbReference type="Proteomes" id="UP001501138">
    <property type="component" value="Unassembled WGS sequence"/>
</dbReference>
<dbReference type="InterPro" id="IPR001763">
    <property type="entry name" value="Rhodanese-like_dom"/>
</dbReference>
<gene>
    <name evidence="3" type="ORF">GCM10009809_23160</name>
</gene>
<name>A0ABP4VN94_9MICO</name>
<dbReference type="EMBL" id="BAAAPM010000004">
    <property type="protein sequence ID" value="GAA1726799.1"/>
    <property type="molecule type" value="Genomic_DNA"/>
</dbReference>
<accession>A0ABP4VN94</accession>
<keyword evidence="4" id="KW-1185">Reference proteome</keyword>
<sequence length="88" mass="9240">MLDLDPAAPLPEGATLLDVREQDEWDEGHAADAVHIPLAEVAYEGSVSQPGGSWTPTETSMVFSSPSSASRGLPFTEATTADRITGVK</sequence>
<reference evidence="4" key="1">
    <citation type="journal article" date="2019" name="Int. J. Syst. Evol. Microbiol.">
        <title>The Global Catalogue of Microorganisms (GCM) 10K type strain sequencing project: providing services to taxonomists for standard genome sequencing and annotation.</title>
        <authorList>
            <consortium name="The Broad Institute Genomics Platform"/>
            <consortium name="The Broad Institute Genome Sequencing Center for Infectious Disease"/>
            <person name="Wu L."/>
            <person name="Ma J."/>
        </authorList>
    </citation>
    <scope>NUCLEOTIDE SEQUENCE [LARGE SCALE GENOMIC DNA]</scope>
    <source>
        <strain evidence="4">JCM 15589</strain>
    </source>
</reference>
<evidence type="ECO:0000256" key="1">
    <source>
        <dbReference type="SAM" id="MobiDB-lite"/>
    </source>
</evidence>
<proteinExistence type="predicted"/>
<evidence type="ECO:0000313" key="3">
    <source>
        <dbReference type="EMBL" id="GAA1726799.1"/>
    </source>
</evidence>
<dbReference type="SUPFAM" id="SSF52821">
    <property type="entry name" value="Rhodanese/Cell cycle control phosphatase"/>
    <property type="match status" value="1"/>
</dbReference>
<feature type="domain" description="Rhodanese" evidence="2">
    <location>
        <begin position="10"/>
        <end position="41"/>
    </location>
</feature>
<feature type="region of interest" description="Disordered" evidence="1">
    <location>
        <begin position="46"/>
        <end position="88"/>
    </location>
</feature>